<organism evidence="3 4">
    <name type="scientific">Segatella copri</name>
    <dbReference type="NCBI Taxonomy" id="165179"/>
    <lineage>
        <taxon>Bacteria</taxon>
        <taxon>Pseudomonadati</taxon>
        <taxon>Bacteroidota</taxon>
        <taxon>Bacteroidia</taxon>
        <taxon>Bacteroidales</taxon>
        <taxon>Prevotellaceae</taxon>
        <taxon>Segatella</taxon>
    </lineage>
</organism>
<name>A0A6I2TX32_9BACT</name>
<dbReference type="RefSeq" id="WP_154480789.1">
    <property type="nucleotide sequence ID" value="NZ_VUNF01000009.1"/>
</dbReference>
<evidence type="ECO:0000259" key="2">
    <source>
        <dbReference type="Pfam" id="PF13635"/>
    </source>
</evidence>
<dbReference type="Pfam" id="PF13173">
    <property type="entry name" value="AAA_14"/>
    <property type="match status" value="1"/>
</dbReference>
<dbReference type="Proteomes" id="UP000450161">
    <property type="component" value="Unassembled WGS sequence"/>
</dbReference>
<evidence type="ECO:0000313" key="4">
    <source>
        <dbReference type="Proteomes" id="UP000450161"/>
    </source>
</evidence>
<feature type="domain" description="DUF4143" evidence="2">
    <location>
        <begin position="199"/>
        <end position="346"/>
    </location>
</feature>
<dbReference type="AlphaFoldDB" id="A0A6I2TX32"/>
<dbReference type="SUPFAM" id="SSF52540">
    <property type="entry name" value="P-loop containing nucleoside triphosphate hydrolases"/>
    <property type="match status" value="1"/>
</dbReference>
<comment type="caution">
    <text evidence="3">The sequence shown here is derived from an EMBL/GenBank/DDBJ whole genome shotgun (WGS) entry which is preliminary data.</text>
</comment>
<dbReference type="EMBL" id="VUNF01000009">
    <property type="protein sequence ID" value="MST77302.1"/>
    <property type="molecule type" value="Genomic_DNA"/>
</dbReference>
<keyword evidence="3" id="KW-0067">ATP-binding</keyword>
<dbReference type="InterPro" id="IPR027417">
    <property type="entry name" value="P-loop_NTPase"/>
</dbReference>
<dbReference type="InterPro" id="IPR041682">
    <property type="entry name" value="AAA_14"/>
</dbReference>
<dbReference type="GO" id="GO:0005524">
    <property type="term" value="F:ATP binding"/>
    <property type="evidence" value="ECO:0007669"/>
    <property type="project" value="UniProtKB-KW"/>
</dbReference>
<dbReference type="Pfam" id="PF13635">
    <property type="entry name" value="DUF4143"/>
    <property type="match status" value="1"/>
</dbReference>
<protein>
    <submittedName>
        <fullName evidence="3">ATP-binding protein</fullName>
    </submittedName>
</protein>
<dbReference type="InterPro" id="IPR025420">
    <property type="entry name" value="DUF4143"/>
</dbReference>
<feature type="domain" description="AAA" evidence="1">
    <location>
        <begin position="22"/>
        <end position="150"/>
    </location>
</feature>
<sequence length="408" mass="47589">MKRIERTEYLNKLIAFKDKSLIKVITGIRRCGKSTIMEIYRDWLKRQGVSADQIIYLNFEDYDFYELRNPHNLYAYIKPLIHQDKMTYIFFDEIQHVEDFPDIINSLNLKPTVDLYITGSNAYMLSSEITTLLSGRYVEIAMLPLSFREYVEGIGGTDNLPKAYTDYITRSSFPYTLELDTPAEISDYLNGVYNTIVVKDIMSRKKLPDVMMLESVIRFTADKIGNILSTKRIADIMTADGRKIDQKTVERYLTALCETFFVYETKRYNIKGKQLLKTLGKYYLVDIGLRRMLLGSRSFDAGRILENIVYLELLHRQQKVYIGKMDNLEVDFVAIDENNITYYQVAATVRDETTLKRELASLQQINDQYPKYILTLDEDPTADYNGIKRINALRWLMGEIEVSARWAL</sequence>
<reference evidence="3 4" key="1">
    <citation type="submission" date="2019-08" db="EMBL/GenBank/DDBJ databases">
        <title>In-depth cultivation of the pig gut microbiome towards novel bacterial diversity and tailored functional studies.</title>
        <authorList>
            <person name="Wylensek D."/>
            <person name="Hitch T.C.A."/>
            <person name="Clavel T."/>
        </authorList>
    </citation>
    <scope>NUCLEOTIDE SEQUENCE [LARGE SCALE GENOMIC DNA]</scope>
    <source>
        <strain evidence="3 4">LKV-178-WT-2C</strain>
    </source>
</reference>
<keyword evidence="3" id="KW-0547">Nucleotide-binding</keyword>
<proteinExistence type="predicted"/>
<dbReference type="PANTHER" id="PTHR33295:SF20">
    <property type="entry name" value="ATPASE"/>
    <property type="match status" value="1"/>
</dbReference>
<accession>A0A6I2TX32</accession>
<dbReference type="PANTHER" id="PTHR33295">
    <property type="entry name" value="ATPASE"/>
    <property type="match status" value="1"/>
</dbReference>
<gene>
    <name evidence="3" type="ORF">FYJ72_06325</name>
</gene>
<evidence type="ECO:0000259" key="1">
    <source>
        <dbReference type="Pfam" id="PF13173"/>
    </source>
</evidence>
<evidence type="ECO:0000313" key="3">
    <source>
        <dbReference type="EMBL" id="MST77302.1"/>
    </source>
</evidence>